<feature type="region of interest" description="Disordered" evidence="2">
    <location>
        <begin position="1"/>
        <end position="92"/>
    </location>
</feature>
<feature type="compositionally biased region" description="Polar residues" evidence="2">
    <location>
        <begin position="745"/>
        <end position="772"/>
    </location>
</feature>
<feature type="region of interest" description="Disordered" evidence="2">
    <location>
        <begin position="444"/>
        <end position="468"/>
    </location>
</feature>
<dbReference type="OrthoDB" id="2565352at2759"/>
<dbReference type="GeneID" id="28971491"/>
<feature type="region of interest" description="Disordered" evidence="2">
    <location>
        <begin position="806"/>
        <end position="851"/>
    </location>
</feature>
<feature type="compositionally biased region" description="Polar residues" evidence="2">
    <location>
        <begin position="643"/>
        <end position="653"/>
    </location>
</feature>
<feature type="region of interest" description="Disordered" evidence="2">
    <location>
        <begin position="635"/>
        <end position="780"/>
    </location>
</feature>
<feature type="compositionally biased region" description="Polar residues" evidence="2">
    <location>
        <begin position="702"/>
        <end position="718"/>
    </location>
</feature>
<gene>
    <name evidence="3" type="ORF">I303_07792</name>
    <name evidence="4" type="ORF">I303_107789</name>
</gene>
<reference evidence="4" key="2">
    <citation type="submission" date="2013-07" db="EMBL/GenBank/DDBJ databases">
        <authorList>
            <consortium name="The Broad Institute Genome Sequencing Platform"/>
            <person name="Cuomo C."/>
            <person name="Litvintseva A."/>
            <person name="Chen Y."/>
            <person name="Heitman J."/>
            <person name="Sun S."/>
            <person name="Springer D."/>
            <person name="Dromer F."/>
            <person name="Young S.K."/>
            <person name="Zeng Q."/>
            <person name="Gargeya S."/>
            <person name="Fitzgerald M."/>
            <person name="Abouelleil A."/>
            <person name="Alvarado L."/>
            <person name="Berlin A.M."/>
            <person name="Chapman S.B."/>
            <person name="Dewar J."/>
            <person name="Goldberg J."/>
            <person name="Griggs A."/>
            <person name="Gujja S."/>
            <person name="Hansen M."/>
            <person name="Howarth C."/>
            <person name="Imamovic A."/>
            <person name="Larimer J."/>
            <person name="McCowan C."/>
            <person name="Murphy C."/>
            <person name="Pearson M."/>
            <person name="Priest M."/>
            <person name="Roberts A."/>
            <person name="Saif S."/>
            <person name="Shea T."/>
            <person name="Sykes S."/>
            <person name="Wortman J."/>
            <person name="Nusbaum C."/>
            <person name="Birren B."/>
        </authorList>
    </citation>
    <scope>NUCLEOTIDE SEQUENCE</scope>
    <source>
        <strain evidence="4">CBS 10117</strain>
    </source>
</reference>
<organism evidence="3">
    <name type="scientific">Kwoniella dejecticola CBS 10117</name>
    <dbReference type="NCBI Taxonomy" id="1296121"/>
    <lineage>
        <taxon>Eukaryota</taxon>
        <taxon>Fungi</taxon>
        <taxon>Dikarya</taxon>
        <taxon>Basidiomycota</taxon>
        <taxon>Agaricomycotina</taxon>
        <taxon>Tremellomycetes</taxon>
        <taxon>Tremellales</taxon>
        <taxon>Cryptococcaceae</taxon>
        <taxon>Kwoniella</taxon>
    </lineage>
</organism>
<feature type="region of interest" description="Disordered" evidence="2">
    <location>
        <begin position="115"/>
        <end position="227"/>
    </location>
</feature>
<dbReference type="RefSeq" id="XP_018259724.1">
    <property type="nucleotide sequence ID" value="XM_018411056.1"/>
</dbReference>
<dbReference type="EMBL" id="KI894036">
    <property type="protein sequence ID" value="OBR81882.1"/>
    <property type="molecule type" value="Genomic_DNA"/>
</dbReference>
<evidence type="ECO:0000313" key="5">
    <source>
        <dbReference type="Proteomes" id="UP000078595"/>
    </source>
</evidence>
<proteinExistence type="predicted"/>
<reference evidence="4" key="3">
    <citation type="submission" date="2024-02" db="EMBL/GenBank/DDBJ databases">
        <title>Comparative genomics of Cryptococcus and Kwoniella reveals pathogenesis evolution and contrasting modes of karyotype evolution via chromosome fusion or intercentromeric recombination.</title>
        <authorList>
            <person name="Coelho M.A."/>
            <person name="David-Palma M."/>
            <person name="Shea T."/>
            <person name="Bowers K."/>
            <person name="McGinley-Smith S."/>
            <person name="Mohammad A.W."/>
            <person name="Gnirke A."/>
            <person name="Yurkov A.M."/>
            <person name="Nowrousian M."/>
            <person name="Sun S."/>
            <person name="Cuomo C.A."/>
            <person name="Heitman J."/>
        </authorList>
    </citation>
    <scope>NUCLEOTIDE SEQUENCE</scope>
    <source>
        <strain evidence="4">CBS 10117</strain>
    </source>
</reference>
<sequence>MQTPAERISPNSPTTSPSLIAIPLTPTPRRPTTKPFRPPPPIGSIRHESIPPSPASQPLNHSHQPKSAHEVSASACVRPMPTTSHASKQRVSYHHIQNGSLNVGIPPSRALSVAASREPLPSPKDSIRTANPFPILQPRFRTTTCGPLAPTAPSQRFSRSSSAVPTRPTSTAPLSRLHGSPSPAPPVKRLVDTPDFPGYEARNDPFSRSYLPSPSPERPPTASTASSLSDGIATLRQGSGPRPAHEIFLESQKKKIPAGDRILAVLHEFRNENTLYHTQSDTRYKQIEDKLTRVLEGFGELKENHRTLRNDNLELRNDNERLREVVESLKTSLNPSATGQAIQALELKINDMEDGMKSMHSKLDNLPVLLTTQLSTIASGPASANTEALSRLLTHVTSKLDAVDRLTVALKSLKDLPDAVREFAACKSALDTLSIKVKDLASQAGSQSHASPDGPGRPSTLLSTPQSPNFLALPVMNARNALKTSEQRVVAVQSDLKDASAETAVYMPPSRAQTPSGVENLEALATTASSQERLVETFQNMPESQNVNTSSFGMAEFEGLNPTSTTFAALHAGAESFSPPDSLPHVHERPASALFSPEFYTPPLLSSSPARNLAPLSPFSLPKAEPRGESMFDQKSIIDKDNTPGTASSSQTRSSKRAKISPSLDPSDRPVTRSMSNSHRHPIKWSPHSHAPKLSPPIDPSAPTNHSSTATLAGSSTDHAIVISSASPSPPSKGRKLTKKVGVGRSTTNLKSTRQSLSSSKTIPRQFRSSTGAAGHSVVEAKRKYSMRQGSARKLVDSKAKAALTERAQDRGMTSVSTLGSANGRSNVAGKDSAWKGKRKWNAAQDESDSE</sequence>
<dbReference type="AlphaFoldDB" id="A0A1A5ZVQ5"/>
<dbReference type="VEuPathDB" id="FungiDB:I303_07792"/>
<dbReference type="EMBL" id="CP144539">
    <property type="protein sequence ID" value="WWC65175.1"/>
    <property type="molecule type" value="Genomic_DNA"/>
</dbReference>
<evidence type="ECO:0000313" key="3">
    <source>
        <dbReference type="EMBL" id="OBR81882.1"/>
    </source>
</evidence>
<dbReference type="Proteomes" id="UP000078595">
    <property type="component" value="Chromosome 10"/>
</dbReference>
<name>A0A1A5ZVQ5_9TREE</name>
<feature type="compositionally biased region" description="Polar residues" evidence="2">
    <location>
        <begin position="1"/>
        <end position="18"/>
    </location>
</feature>
<feature type="compositionally biased region" description="Polar residues" evidence="2">
    <location>
        <begin position="152"/>
        <end position="173"/>
    </location>
</feature>
<feature type="compositionally biased region" description="Polar residues" evidence="2">
    <location>
        <begin position="812"/>
        <end position="826"/>
    </location>
</feature>
<protein>
    <submittedName>
        <fullName evidence="3">Uncharacterized protein</fullName>
    </submittedName>
</protein>
<reference evidence="3" key="1">
    <citation type="submission" date="2013-07" db="EMBL/GenBank/DDBJ databases">
        <title>The Genome Sequence of Cryptococcus dejecticola CBS10117.</title>
        <authorList>
            <consortium name="The Broad Institute Genome Sequencing Platform"/>
            <person name="Cuomo C."/>
            <person name="Litvintseva A."/>
            <person name="Chen Y."/>
            <person name="Heitman J."/>
            <person name="Sun S."/>
            <person name="Springer D."/>
            <person name="Dromer F."/>
            <person name="Young S.K."/>
            <person name="Zeng Q."/>
            <person name="Gargeya S."/>
            <person name="Fitzgerald M."/>
            <person name="Abouelleil A."/>
            <person name="Alvarado L."/>
            <person name="Berlin A.M."/>
            <person name="Chapman S.B."/>
            <person name="Dewar J."/>
            <person name="Goldberg J."/>
            <person name="Griggs A."/>
            <person name="Gujja S."/>
            <person name="Hansen M."/>
            <person name="Howarth C."/>
            <person name="Imamovic A."/>
            <person name="Larimer J."/>
            <person name="McCowan C."/>
            <person name="Murphy C."/>
            <person name="Pearson M."/>
            <person name="Priest M."/>
            <person name="Roberts A."/>
            <person name="Saif S."/>
            <person name="Shea T."/>
            <person name="Sykes S."/>
            <person name="Wortman J."/>
            <person name="Nusbaum C."/>
            <person name="Birren B."/>
        </authorList>
    </citation>
    <scope>NUCLEOTIDE SEQUENCE [LARGE SCALE GENOMIC DNA]</scope>
    <source>
        <strain evidence="3">CBS 10117</strain>
    </source>
</reference>
<keyword evidence="1" id="KW-0175">Coiled coil</keyword>
<evidence type="ECO:0000256" key="2">
    <source>
        <dbReference type="SAM" id="MobiDB-lite"/>
    </source>
</evidence>
<evidence type="ECO:0000313" key="4">
    <source>
        <dbReference type="EMBL" id="WWC65175.1"/>
    </source>
</evidence>
<feature type="coiled-coil region" evidence="1">
    <location>
        <begin position="298"/>
        <end position="362"/>
    </location>
</feature>
<keyword evidence="5" id="KW-1185">Reference proteome</keyword>
<accession>A0A1A5ZVQ5</accession>
<evidence type="ECO:0000256" key="1">
    <source>
        <dbReference type="SAM" id="Coils"/>
    </source>
</evidence>
<dbReference type="KEGG" id="kdj:28971491"/>